<gene>
    <name evidence="1" type="ORF">C2845_PM08G04350</name>
</gene>
<protein>
    <submittedName>
        <fullName evidence="1">Uncharacterized protein</fullName>
    </submittedName>
</protein>
<reference evidence="2" key="1">
    <citation type="journal article" date="2019" name="Nat. Commun.">
        <title>The genome of broomcorn millet.</title>
        <authorList>
            <person name="Zou C."/>
            <person name="Miki D."/>
            <person name="Li D."/>
            <person name="Tang Q."/>
            <person name="Xiao L."/>
            <person name="Rajput S."/>
            <person name="Deng P."/>
            <person name="Jia W."/>
            <person name="Huang R."/>
            <person name="Zhang M."/>
            <person name="Sun Y."/>
            <person name="Hu J."/>
            <person name="Fu X."/>
            <person name="Schnable P.S."/>
            <person name="Li F."/>
            <person name="Zhang H."/>
            <person name="Feng B."/>
            <person name="Zhu X."/>
            <person name="Liu R."/>
            <person name="Schnable J.C."/>
            <person name="Zhu J.-K."/>
            <person name="Zhang H."/>
        </authorList>
    </citation>
    <scope>NUCLEOTIDE SEQUENCE [LARGE SCALE GENOMIC DNA]</scope>
</reference>
<evidence type="ECO:0000313" key="2">
    <source>
        <dbReference type="Proteomes" id="UP000275267"/>
    </source>
</evidence>
<comment type="caution">
    <text evidence="1">The sequence shown here is derived from an EMBL/GenBank/DDBJ whole genome shotgun (WGS) entry which is preliminary data.</text>
</comment>
<sequence length="59" mass="6517">MALYEVPGKPATDSERTIDEMAAAGALFSFADGPEPCVELVTFDATLPTFERREELSWH</sequence>
<dbReference type="EMBL" id="PQIB02000010">
    <property type="protein sequence ID" value="RLM91755.1"/>
    <property type="molecule type" value="Genomic_DNA"/>
</dbReference>
<dbReference type="AlphaFoldDB" id="A0A3L6QXE5"/>
<dbReference type="Proteomes" id="UP000275267">
    <property type="component" value="Unassembled WGS sequence"/>
</dbReference>
<name>A0A3L6QXE5_PANMI</name>
<organism evidence="1 2">
    <name type="scientific">Panicum miliaceum</name>
    <name type="common">Proso millet</name>
    <name type="synonym">Broomcorn millet</name>
    <dbReference type="NCBI Taxonomy" id="4540"/>
    <lineage>
        <taxon>Eukaryota</taxon>
        <taxon>Viridiplantae</taxon>
        <taxon>Streptophyta</taxon>
        <taxon>Embryophyta</taxon>
        <taxon>Tracheophyta</taxon>
        <taxon>Spermatophyta</taxon>
        <taxon>Magnoliopsida</taxon>
        <taxon>Liliopsida</taxon>
        <taxon>Poales</taxon>
        <taxon>Poaceae</taxon>
        <taxon>PACMAD clade</taxon>
        <taxon>Panicoideae</taxon>
        <taxon>Panicodae</taxon>
        <taxon>Paniceae</taxon>
        <taxon>Panicinae</taxon>
        <taxon>Panicum</taxon>
        <taxon>Panicum sect. Panicum</taxon>
    </lineage>
</organism>
<evidence type="ECO:0000313" key="1">
    <source>
        <dbReference type="EMBL" id="RLM91755.1"/>
    </source>
</evidence>
<proteinExistence type="predicted"/>
<keyword evidence="2" id="KW-1185">Reference proteome</keyword>
<accession>A0A3L6QXE5</accession>